<dbReference type="EMBL" id="FMJD01000008">
    <property type="protein sequence ID" value="SCM77656.1"/>
    <property type="molecule type" value="Genomic_DNA"/>
</dbReference>
<organism evidence="1">
    <name type="scientific">uncultured Pleomorphomonas sp</name>
    <dbReference type="NCBI Taxonomy" id="442121"/>
    <lineage>
        <taxon>Bacteria</taxon>
        <taxon>Pseudomonadati</taxon>
        <taxon>Pseudomonadota</taxon>
        <taxon>Alphaproteobacteria</taxon>
        <taxon>Hyphomicrobiales</taxon>
        <taxon>Pleomorphomonadaceae</taxon>
        <taxon>Pleomorphomonas</taxon>
        <taxon>environmental samples</taxon>
    </lineage>
</organism>
<protein>
    <submittedName>
        <fullName evidence="1">Uncharacterized protein</fullName>
    </submittedName>
</protein>
<name>A0A212LJB4_9HYPH</name>
<accession>A0A212LJB4</accession>
<evidence type="ECO:0000313" key="1">
    <source>
        <dbReference type="EMBL" id="SCM77656.1"/>
    </source>
</evidence>
<sequence>MLAQAQQKKETIEQYYLILFHR</sequence>
<reference evidence="1" key="1">
    <citation type="submission" date="2016-08" db="EMBL/GenBank/DDBJ databases">
        <authorList>
            <person name="Seilhamer J.J."/>
        </authorList>
    </citation>
    <scope>NUCLEOTIDE SEQUENCE</scope>
    <source>
        <strain evidence="1">86</strain>
    </source>
</reference>
<gene>
    <name evidence="1" type="ORF">KL86PLE_41461</name>
</gene>
<dbReference type="AlphaFoldDB" id="A0A212LJB4"/>
<proteinExistence type="predicted"/>